<dbReference type="AlphaFoldDB" id="X1CAK4"/>
<proteinExistence type="predicted"/>
<dbReference type="InterPro" id="IPR008490">
    <property type="entry name" value="Transposase_InsH_N"/>
</dbReference>
<feature type="domain" description="Transposase InsH N-terminal" evidence="1">
    <location>
        <begin position="32"/>
        <end position="125"/>
    </location>
</feature>
<gene>
    <name evidence="2" type="ORF">S01H4_48065</name>
</gene>
<name>X1CAK4_9ZZZZ</name>
<dbReference type="EMBL" id="BART01027055">
    <property type="protein sequence ID" value="GAG90282.1"/>
    <property type="molecule type" value="Genomic_DNA"/>
</dbReference>
<feature type="non-terminal residue" evidence="2">
    <location>
        <position position="151"/>
    </location>
</feature>
<evidence type="ECO:0000259" key="1">
    <source>
        <dbReference type="Pfam" id="PF05598"/>
    </source>
</evidence>
<dbReference type="Pfam" id="PF05598">
    <property type="entry name" value="DUF772"/>
    <property type="match status" value="1"/>
</dbReference>
<accession>X1CAK4</accession>
<reference evidence="2" key="1">
    <citation type="journal article" date="2014" name="Front. Microbiol.">
        <title>High frequency of phylogenetically diverse reductive dehalogenase-homologous genes in deep subseafloor sedimentary metagenomes.</title>
        <authorList>
            <person name="Kawai M."/>
            <person name="Futagami T."/>
            <person name="Toyoda A."/>
            <person name="Takaki Y."/>
            <person name="Nishi S."/>
            <person name="Hori S."/>
            <person name="Arai W."/>
            <person name="Tsubouchi T."/>
            <person name="Morono Y."/>
            <person name="Uchiyama I."/>
            <person name="Ito T."/>
            <person name="Fujiyama A."/>
            <person name="Inagaki F."/>
            <person name="Takami H."/>
        </authorList>
    </citation>
    <scope>NUCLEOTIDE SEQUENCE</scope>
    <source>
        <strain evidence="2">Expedition CK06-06</strain>
    </source>
</reference>
<protein>
    <recommendedName>
        <fullName evidence="1">Transposase InsH N-terminal domain-containing protein</fullName>
    </recommendedName>
</protein>
<evidence type="ECO:0000313" key="2">
    <source>
        <dbReference type="EMBL" id="GAG90282.1"/>
    </source>
</evidence>
<organism evidence="2">
    <name type="scientific">marine sediment metagenome</name>
    <dbReference type="NCBI Taxonomy" id="412755"/>
    <lineage>
        <taxon>unclassified sequences</taxon>
        <taxon>metagenomes</taxon>
        <taxon>ecological metagenomes</taxon>
    </lineage>
</organism>
<comment type="caution">
    <text evidence="2">The sequence shown here is derived from an EMBL/GenBank/DDBJ whole genome shotgun (WGS) entry which is preliminary data.</text>
</comment>
<sequence length="151" mass="17336">MVALFAILHLVHFSFPPSLPLEPRMSQMEMVDLDSLVPSTHPYRRFQAYLPDATRTLAEVSQLKGADGYGVERLFHCLLLQFMEDLSDRELERYLEENLAAKWFCGFTVSEPTPDYSLFTRVRTRIGTTRLSQLFATMRDQLKAAGLMSEV</sequence>